<dbReference type="InterPro" id="IPR012312">
    <property type="entry name" value="Hemerythrin-like"/>
</dbReference>
<sequence length="163" mass="18282">MGPFDILSEQHRALEERLEALVSEEGGPEDAEERTRELAALIRLHGRLEERHLQPLILRFEGRDRAREELEDHLTLGELAEELEEFTPGGPEWLARLTALEDLLVAHVQEEEAALFPRIATCLNAREGEELLRALESSREALGGLWGSSPGGRPVLDAPRWGP</sequence>
<feature type="domain" description="Hemerythrin-like" evidence="1">
    <location>
        <begin position="4"/>
        <end position="119"/>
    </location>
</feature>
<dbReference type="Pfam" id="PF01814">
    <property type="entry name" value="Hemerythrin"/>
    <property type="match status" value="1"/>
</dbReference>
<evidence type="ECO:0000313" key="2">
    <source>
        <dbReference type="EMBL" id="SEU22686.1"/>
    </source>
</evidence>
<dbReference type="AlphaFoldDB" id="A0A1I0KE94"/>
<dbReference type="Proteomes" id="UP000199181">
    <property type="component" value="Unassembled WGS sequence"/>
</dbReference>
<keyword evidence="3" id="KW-1185">Reference proteome</keyword>
<dbReference type="RefSeq" id="WP_093523077.1">
    <property type="nucleotide sequence ID" value="NZ_FOIJ01000010.1"/>
</dbReference>
<dbReference type="Gene3D" id="1.20.120.520">
    <property type="entry name" value="nmb1532 protein domain like"/>
    <property type="match status" value="1"/>
</dbReference>
<protein>
    <submittedName>
        <fullName evidence="2">Hemerythrin HHE cation binding domain-containing protein</fullName>
    </submittedName>
</protein>
<dbReference type="PANTHER" id="PTHR35585">
    <property type="entry name" value="HHE DOMAIN PROTEIN (AFU_ORTHOLOGUE AFUA_4G00730)"/>
    <property type="match status" value="1"/>
</dbReference>
<name>A0A1I0KE94_9BACT</name>
<organism evidence="2 3">
    <name type="scientific">Stigmatella erecta</name>
    <dbReference type="NCBI Taxonomy" id="83460"/>
    <lineage>
        <taxon>Bacteria</taxon>
        <taxon>Pseudomonadati</taxon>
        <taxon>Myxococcota</taxon>
        <taxon>Myxococcia</taxon>
        <taxon>Myxococcales</taxon>
        <taxon>Cystobacterineae</taxon>
        <taxon>Archangiaceae</taxon>
        <taxon>Stigmatella</taxon>
    </lineage>
</organism>
<proteinExistence type="predicted"/>
<evidence type="ECO:0000313" key="3">
    <source>
        <dbReference type="Proteomes" id="UP000199181"/>
    </source>
</evidence>
<dbReference type="PANTHER" id="PTHR35585:SF1">
    <property type="entry name" value="HHE DOMAIN PROTEIN (AFU_ORTHOLOGUE AFUA_4G00730)"/>
    <property type="match status" value="1"/>
</dbReference>
<accession>A0A1I0KE94</accession>
<reference evidence="3" key="1">
    <citation type="submission" date="2016-10" db="EMBL/GenBank/DDBJ databases">
        <authorList>
            <person name="Varghese N."/>
            <person name="Submissions S."/>
        </authorList>
    </citation>
    <scope>NUCLEOTIDE SEQUENCE [LARGE SCALE GENOMIC DNA]</scope>
    <source>
        <strain evidence="3">DSM 16858</strain>
    </source>
</reference>
<gene>
    <name evidence="2" type="ORF">SAMN05443639_110159</name>
</gene>
<evidence type="ECO:0000259" key="1">
    <source>
        <dbReference type="Pfam" id="PF01814"/>
    </source>
</evidence>
<dbReference type="EMBL" id="FOIJ01000010">
    <property type="protein sequence ID" value="SEU22686.1"/>
    <property type="molecule type" value="Genomic_DNA"/>
</dbReference>